<dbReference type="Proteomes" id="UP000092164">
    <property type="component" value="Unassembled WGS sequence"/>
</dbReference>
<keyword evidence="3" id="KW-1185">Reference proteome</keyword>
<evidence type="ECO:0000313" key="2">
    <source>
        <dbReference type="EMBL" id="OBR35747.1"/>
    </source>
</evidence>
<feature type="domain" description="Rhodanese" evidence="1">
    <location>
        <begin position="32"/>
        <end position="115"/>
    </location>
</feature>
<dbReference type="Gene3D" id="3.40.250.10">
    <property type="entry name" value="Rhodanese-like domain"/>
    <property type="match status" value="1"/>
</dbReference>
<dbReference type="RefSeq" id="WP_068486996.1">
    <property type="nucleotide sequence ID" value="NZ_CP018760.1"/>
</dbReference>
<reference evidence="3" key="1">
    <citation type="submission" date="2016-06" db="EMBL/GenBank/DDBJ databases">
        <authorList>
            <person name="Zhan P."/>
        </authorList>
    </citation>
    <scope>NUCLEOTIDE SEQUENCE [LARGE SCALE GENOMIC DNA]</scope>
    <source>
        <strain evidence="3">T28</strain>
    </source>
</reference>
<dbReference type="KEGG" id="mart:BTR34_01380"/>
<protein>
    <submittedName>
        <fullName evidence="2">Rhodanese</fullName>
    </submittedName>
</protein>
<dbReference type="InterPro" id="IPR052367">
    <property type="entry name" value="Thiosulfate_ST/Rhodanese-like"/>
</dbReference>
<dbReference type="AlphaFoldDB" id="A0A1B7YZ57"/>
<dbReference type="EMBL" id="LZFP01000050">
    <property type="protein sequence ID" value="OBR35747.1"/>
    <property type="molecule type" value="Genomic_DNA"/>
</dbReference>
<name>A0A1B7YZ57_9FLAO</name>
<evidence type="ECO:0000313" key="3">
    <source>
        <dbReference type="Proteomes" id="UP000092164"/>
    </source>
</evidence>
<sequence>MSFLSALFGKKEQDVTGNITVLSKNEYATQIVTNNIKPIDVRTSSEYNSGHIKNAINIDFFNAGNFKNYFDKLNKEKPVYVYCRSGARSQKAARKLLNMGFTQVYDLKGGYNSWN</sequence>
<dbReference type="PROSITE" id="PS50206">
    <property type="entry name" value="RHODANESE_3"/>
    <property type="match status" value="1"/>
</dbReference>
<dbReference type="PANTHER" id="PTHR45431:SF3">
    <property type="entry name" value="RHODANESE-LIKE DOMAIN-CONTAINING PROTEIN 15, CHLOROPLASTIC"/>
    <property type="match status" value="1"/>
</dbReference>
<dbReference type="STRING" id="1836467.BTR34_01380"/>
<organism evidence="2 3">
    <name type="scientific">Maribacter hydrothermalis</name>
    <dbReference type="NCBI Taxonomy" id="1836467"/>
    <lineage>
        <taxon>Bacteria</taxon>
        <taxon>Pseudomonadati</taxon>
        <taxon>Bacteroidota</taxon>
        <taxon>Flavobacteriia</taxon>
        <taxon>Flavobacteriales</taxon>
        <taxon>Flavobacteriaceae</taxon>
        <taxon>Maribacter</taxon>
    </lineage>
</organism>
<dbReference type="InterPro" id="IPR036873">
    <property type="entry name" value="Rhodanese-like_dom_sf"/>
</dbReference>
<accession>A0A1B7YZ57</accession>
<dbReference type="CDD" id="cd00158">
    <property type="entry name" value="RHOD"/>
    <property type="match status" value="1"/>
</dbReference>
<dbReference type="InterPro" id="IPR001763">
    <property type="entry name" value="Rhodanese-like_dom"/>
</dbReference>
<proteinExistence type="predicted"/>
<dbReference type="SUPFAM" id="SSF52821">
    <property type="entry name" value="Rhodanese/Cell cycle control phosphatase"/>
    <property type="match status" value="1"/>
</dbReference>
<evidence type="ECO:0000259" key="1">
    <source>
        <dbReference type="PROSITE" id="PS50206"/>
    </source>
</evidence>
<gene>
    <name evidence="2" type="ORF">A9200_11130</name>
</gene>
<dbReference type="PANTHER" id="PTHR45431">
    <property type="entry name" value="RHODANESE-LIKE DOMAIN-CONTAINING PROTEIN 15, CHLOROPLASTIC"/>
    <property type="match status" value="1"/>
</dbReference>
<comment type="caution">
    <text evidence="2">The sequence shown here is derived from an EMBL/GenBank/DDBJ whole genome shotgun (WGS) entry which is preliminary data.</text>
</comment>
<dbReference type="SMART" id="SM00450">
    <property type="entry name" value="RHOD"/>
    <property type="match status" value="1"/>
</dbReference>
<dbReference type="OrthoDB" id="9808735at2"/>
<dbReference type="Pfam" id="PF00581">
    <property type="entry name" value="Rhodanese"/>
    <property type="match status" value="1"/>
</dbReference>